<evidence type="ECO:0000313" key="2">
    <source>
        <dbReference type="EMBL" id="BBM48340.1"/>
    </source>
</evidence>
<accession>A0A510K9M2</accession>
<dbReference type="Proteomes" id="UP000321397">
    <property type="component" value="Chromosome"/>
</dbReference>
<evidence type="ECO:0000259" key="1">
    <source>
        <dbReference type="Pfam" id="PF24032"/>
    </source>
</evidence>
<reference evidence="2 3" key="1">
    <citation type="submission" date="2019-07" db="EMBL/GenBank/DDBJ databases">
        <title>Complete Genome Sequence of Leptotrichia wadei Strain JMUB3933.</title>
        <authorList>
            <person name="Watanabe S."/>
            <person name="Cui L."/>
        </authorList>
    </citation>
    <scope>NUCLEOTIDE SEQUENCE [LARGE SCALE GENOMIC DNA]</scope>
    <source>
        <strain evidence="2 3">JMUB3933</strain>
    </source>
</reference>
<evidence type="ECO:0000313" key="3">
    <source>
        <dbReference type="Proteomes" id="UP000321397"/>
    </source>
</evidence>
<organism evidence="2 3">
    <name type="scientific">Leptotrichia wadei</name>
    <dbReference type="NCBI Taxonomy" id="157687"/>
    <lineage>
        <taxon>Bacteria</taxon>
        <taxon>Fusobacteriati</taxon>
        <taxon>Fusobacteriota</taxon>
        <taxon>Fusobacteriia</taxon>
        <taxon>Fusobacteriales</taxon>
        <taxon>Leptotrichiaceae</taxon>
        <taxon>Leptotrichia</taxon>
    </lineage>
</organism>
<feature type="domain" description="YqbQ/XkdQ" evidence="1">
    <location>
        <begin position="48"/>
        <end position="342"/>
    </location>
</feature>
<protein>
    <recommendedName>
        <fullName evidence="1">YqbQ/XkdQ domain-containing protein</fullName>
    </recommendedName>
</protein>
<dbReference type="Pfam" id="PF24032">
    <property type="entry name" value="YQBQ"/>
    <property type="match status" value="1"/>
</dbReference>
<dbReference type="RefSeq" id="WP_146961754.1">
    <property type="nucleotide sequence ID" value="NZ_AP019834.1"/>
</dbReference>
<name>A0A510K9M2_9FUSO</name>
<sequence>MLENISQKIKSFMSKPNEESYEMKKDIELVIASQSTKTIVSPLVTNSIELTLERKANPGKLTFKMIFDEKVQEGDQVSLKYRGQNVFLGYVFARKLGKDNIVSITAYDQLRYLKSKAYYVFKGKKASEIIKMIAEDFKLTIGEIEDTGHVFEKRREDGTTLIDMIQGALSDTLRFTEKRYVIYDDYGKLTLKETETLKIKDLIFDNTSGKDFDFESSIDKETYNQVVLDYVNDKEKKLEKYQVFDSENITKWGLLQYFEKVNRSNATEAERRERANKMLKYYNQRTKTLKLKGIFGDVRIRGGSSFIVYMDVAEFKLANYMLVDKVTHKFGFKEYFMDLDLEGTIGKEEGHDGETRTSTQTDDK</sequence>
<gene>
    <name evidence="2" type="ORF">JMUB3933_1856</name>
</gene>
<dbReference type="EMBL" id="AP019834">
    <property type="protein sequence ID" value="BBM48340.1"/>
    <property type="molecule type" value="Genomic_DNA"/>
</dbReference>
<dbReference type="InterPro" id="IPR056937">
    <property type="entry name" value="YqbQ/XkdQ"/>
</dbReference>
<dbReference type="AlphaFoldDB" id="A0A510K9M2"/>
<dbReference type="SUPFAM" id="SSF69279">
    <property type="entry name" value="Phage tail proteins"/>
    <property type="match status" value="1"/>
</dbReference>
<proteinExistence type="predicted"/>